<dbReference type="InterPro" id="IPR040697">
    <property type="entry name" value="PulA_N1"/>
</dbReference>
<sequence length="718" mass="83161">MRNLISIRRSFFAYLDEMSLITVLLPYSYYNGESTAFRLKGDSHPINLVIESKEKMQHFVKYKCHLNETIQIGQKYEVEDANKGVTDLQIGAVIRTASFDEEFYYDGPLGVDYSSEKSIFYLWAPTAQQVKLVLKSSDPAIEERRILEMERQEKGVWKTIYLEDLEGWYYSYLVLINLEWKEAIDPYAVAVSVNGETGVIVDLNKTKRQKPVLPALEHAVDSVIYETHIRDLTIHPDSGIRQKGKYLGVTELNTKTKKNELSGLSYIKDLGITHIEFLPVHDFEEVDELEVLKKYNWGYNPSHYNVPEGSYSTNPIDPYVRINELKEMIHAVQEQGIRVILDVVYNHVYKKEDSSFEKIVPGYFFRYDKYGMPSNGTGVGNDIASERSMVRRFIVDSVRFWIKEYQIDGLRFDLMGILDCQTMNEVRSVCNSFDKSILIIGEGWDLATPLNKDKKAIIANQHLLPRIGQFNDQFRDKLKGSTFQLYDRGYALGNKLYKDDIPELLAGSVGVYKENGMFIEPGQSVNYVESHDNHTLWDKIEICFSNESEEWKQKKQRLATSLVLLSQGIPFIHSGQEFFRTKNGVENSYQSPDEINQLDWDRKDQFIGNVEYIKGLISLRRNNRAFRLPSVEAIQKHLIINQQSNDVIQYILHDLKEMGEWESIIVFINVNDSPEEGFCKEECWNILVEGDTVYQRDYPTIHRDRIMVKPVSITIIAK</sequence>
<dbReference type="EMBL" id="JBBMFN010000062">
    <property type="protein sequence ID" value="MEQ2467718.1"/>
    <property type="molecule type" value="Genomic_DNA"/>
</dbReference>
<reference evidence="3 4" key="1">
    <citation type="submission" date="2024-03" db="EMBL/GenBank/DDBJ databases">
        <title>Human intestinal bacterial collection.</title>
        <authorList>
            <person name="Pauvert C."/>
            <person name="Hitch T.C.A."/>
            <person name="Clavel T."/>
        </authorList>
    </citation>
    <scope>NUCLEOTIDE SEQUENCE [LARGE SCALE GENOMIC DNA]</scope>
    <source>
        <strain evidence="3 4">CLA-SR-H024</strain>
    </source>
</reference>
<dbReference type="InterPro" id="IPR017853">
    <property type="entry name" value="GH"/>
</dbReference>
<dbReference type="NCBIfam" id="TIGR02104">
    <property type="entry name" value="pulA_typeI"/>
    <property type="match status" value="1"/>
</dbReference>
<dbReference type="EC" id="3.2.1.41" evidence="3"/>
<dbReference type="SUPFAM" id="SSF81296">
    <property type="entry name" value="E set domains"/>
    <property type="match status" value="1"/>
</dbReference>
<evidence type="ECO:0000259" key="2">
    <source>
        <dbReference type="SMART" id="SM00642"/>
    </source>
</evidence>
<dbReference type="InterPro" id="IPR006047">
    <property type="entry name" value="GH13_cat_dom"/>
</dbReference>
<dbReference type="Gene3D" id="3.20.20.80">
    <property type="entry name" value="Glycosidases"/>
    <property type="match status" value="1"/>
</dbReference>
<dbReference type="Gene3D" id="2.60.40.2320">
    <property type="match status" value="1"/>
</dbReference>
<protein>
    <submittedName>
        <fullName evidence="3">Type I pullulanase</fullName>
        <ecNumber evidence="3">3.2.1.41</ecNumber>
    </submittedName>
</protein>
<dbReference type="Proteomes" id="UP001465426">
    <property type="component" value="Unassembled WGS sequence"/>
</dbReference>
<dbReference type="GO" id="GO:0051060">
    <property type="term" value="F:pullulanase activity"/>
    <property type="evidence" value="ECO:0007669"/>
    <property type="project" value="UniProtKB-EC"/>
</dbReference>
<comment type="caution">
    <text evidence="3">The sequence shown here is derived from an EMBL/GenBank/DDBJ whole genome shotgun (WGS) entry which is preliminary data.</text>
</comment>
<evidence type="ECO:0000256" key="1">
    <source>
        <dbReference type="ARBA" id="ARBA00008061"/>
    </source>
</evidence>
<dbReference type="InterPro" id="IPR014756">
    <property type="entry name" value="Ig_E-set"/>
</dbReference>
<dbReference type="Pfam" id="PF00128">
    <property type="entry name" value="Alpha-amylase"/>
    <property type="match status" value="1"/>
</dbReference>
<dbReference type="InterPro" id="IPR011840">
    <property type="entry name" value="PulA_typeI"/>
</dbReference>
<proteinExistence type="inferred from homology"/>
<name>A0ABV1F2V4_9BACI</name>
<organism evidence="3 4">
    <name type="scientific">Niallia hominis</name>
    <dbReference type="NCBI Taxonomy" id="3133173"/>
    <lineage>
        <taxon>Bacteria</taxon>
        <taxon>Bacillati</taxon>
        <taxon>Bacillota</taxon>
        <taxon>Bacilli</taxon>
        <taxon>Bacillales</taxon>
        <taxon>Bacillaceae</taxon>
        <taxon>Niallia</taxon>
    </lineage>
</organism>
<dbReference type="CDD" id="cd02860">
    <property type="entry name" value="E_set_Pullulanase"/>
    <property type="match status" value="1"/>
</dbReference>
<dbReference type="Pfam" id="PF02922">
    <property type="entry name" value="CBM_48"/>
    <property type="match status" value="1"/>
</dbReference>
<dbReference type="SUPFAM" id="SSF51445">
    <property type="entry name" value="(Trans)glycosidases"/>
    <property type="match status" value="1"/>
</dbReference>
<dbReference type="InterPro" id="IPR049117">
    <property type="entry name" value="pulA_all-beta"/>
</dbReference>
<dbReference type="PANTHER" id="PTHR43002">
    <property type="entry name" value="GLYCOGEN DEBRANCHING ENZYME"/>
    <property type="match status" value="1"/>
</dbReference>
<dbReference type="Pfam" id="PF17999">
    <property type="entry name" value="PulA_N1"/>
    <property type="match status" value="1"/>
</dbReference>
<dbReference type="InterPro" id="IPR004193">
    <property type="entry name" value="Glyco_hydro_13_N"/>
</dbReference>
<dbReference type="InterPro" id="IPR013780">
    <property type="entry name" value="Glyco_hydro_b"/>
</dbReference>
<gene>
    <name evidence="3" type="primary">pulA</name>
    <name evidence="3" type="ORF">WMO63_18840</name>
</gene>
<feature type="domain" description="Glycosyl hydrolase family 13 catalytic" evidence="2">
    <location>
        <begin position="233"/>
        <end position="620"/>
    </location>
</feature>
<keyword evidence="4" id="KW-1185">Reference proteome</keyword>
<dbReference type="Pfam" id="PF21653">
    <property type="entry name" value="pulA_all-beta"/>
    <property type="match status" value="1"/>
</dbReference>
<evidence type="ECO:0000313" key="4">
    <source>
        <dbReference type="Proteomes" id="UP001465426"/>
    </source>
</evidence>
<accession>A0ABV1F2V4</accession>
<comment type="similarity">
    <text evidence="1">Belongs to the glycosyl hydrolase 13 family.</text>
</comment>
<evidence type="ECO:0000313" key="3">
    <source>
        <dbReference type="EMBL" id="MEQ2467718.1"/>
    </source>
</evidence>
<keyword evidence="3" id="KW-0378">Hydrolase</keyword>
<keyword evidence="3" id="KW-0326">Glycosidase</keyword>
<dbReference type="Gene3D" id="2.60.40.1180">
    <property type="entry name" value="Golgi alpha-mannosidase II"/>
    <property type="match status" value="1"/>
</dbReference>
<dbReference type="CDD" id="cd11341">
    <property type="entry name" value="AmyAc_Pullulanase_LD-like"/>
    <property type="match status" value="1"/>
</dbReference>
<dbReference type="Gene3D" id="2.60.40.10">
    <property type="entry name" value="Immunoglobulins"/>
    <property type="match status" value="1"/>
</dbReference>
<dbReference type="SMART" id="SM00642">
    <property type="entry name" value="Aamy"/>
    <property type="match status" value="1"/>
</dbReference>
<dbReference type="InterPro" id="IPR013783">
    <property type="entry name" value="Ig-like_fold"/>
</dbReference>